<dbReference type="Proteomes" id="UP000031671">
    <property type="component" value="Unassembled WGS sequence"/>
</dbReference>
<name>A0A0B8NWC3_9VIBR</name>
<protein>
    <submittedName>
        <fullName evidence="1">Uncharacterized protein</fullName>
    </submittedName>
</protein>
<reference evidence="1 2" key="2">
    <citation type="submission" date="2015-01" db="EMBL/GenBank/DDBJ databases">
        <authorList>
            <consortium name="NBRP consortium"/>
            <person name="Sawabe T."/>
            <person name="Meirelles P."/>
            <person name="Feng G."/>
            <person name="Sayaka M."/>
            <person name="Hattori M."/>
            <person name="Ohkuma M."/>
        </authorList>
    </citation>
    <scope>NUCLEOTIDE SEQUENCE [LARGE SCALE GENOMIC DNA]</scope>
    <source>
        <strain evidence="2">JCM 19231</strain>
    </source>
</reference>
<dbReference type="AlphaFoldDB" id="A0A0B8NWC3"/>
<evidence type="ECO:0000313" key="2">
    <source>
        <dbReference type="Proteomes" id="UP000031671"/>
    </source>
</evidence>
<gene>
    <name evidence="1" type="ORF">JCM19231_1359</name>
</gene>
<keyword evidence="2" id="KW-1185">Reference proteome</keyword>
<organism evidence="1 2">
    <name type="scientific">Vibrio ishigakensis</name>
    <dbReference type="NCBI Taxonomy" id="1481914"/>
    <lineage>
        <taxon>Bacteria</taxon>
        <taxon>Pseudomonadati</taxon>
        <taxon>Pseudomonadota</taxon>
        <taxon>Gammaproteobacteria</taxon>
        <taxon>Vibrionales</taxon>
        <taxon>Vibrionaceae</taxon>
        <taxon>Vibrio</taxon>
    </lineage>
</organism>
<accession>A0A0B8NWC3</accession>
<evidence type="ECO:0000313" key="1">
    <source>
        <dbReference type="EMBL" id="GAM58231.1"/>
    </source>
</evidence>
<dbReference type="RefSeq" id="WP_261833383.1">
    <property type="nucleotide sequence ID" value="NZ_AP024881.1"/>
</dbReference>
<reference evidence="1 2" key="1">
    <citation type="submission" date="2015-01" db="EMBL/GenBank/DDBJ databases">
        <title>Vibrio sp. C1 JCM 19231 whole genome shotgun sequence.</title>
        <authorList>
            <person name="Sawabe T."/>
            <person name="Meirelles P."/>
            <person name="Feng G."/>
            <person name="Sayaka M."/>
            <person name="Hattori M."/>
            <person name="Ohkuma M."/>
        </authorList>
    </citation>
    <scope>NUCLEOTIDE SEQUENCE [LARGE SCALE GENOMIC DNA]</scope>
    <source>
        <strain evidence="2">JCM 19231</strain>
    </source>
</reference>
<proteinExistence type="predicted"/>
<comment type="caution">
    <text evidence="1">The sequence shown here is derived from an EMBL/GenBank/DDBJ whole genome shotgun (WGS) entry which is preliminary data.</text>
</comment>
<dbReference type="EMBL" id="BBRZ01000079">
    <property type="protein sequence ID" value="GAM58231.1"/>
    <property type="molecule type" value="Genomic_DNA"/>
</dbReference>
<sequence>MKLDITTYKNTFTITDTDRGEQGTFKVMTRAQGIVAKTIKDVVNLVYNHNNGYVVFKDFEELADELDLRGCQ</sequence>